<dbReference type="Gene3D" id="3.30.428.10">
    <property type="entry name" value="HIT-like"/>
    <property type="match status" value="1"/>
</dbReference>
<keyword evidence="2" id="KW-1185">Reference proteome</keyword>
<dbReference type="SUPFAM" id="SSF54197">
    <property type="entry name" value="HIT-like"/>
    <property type="match status" value="1"/>
</dbReference>
<proteinExistence type="predicted"/>
<gene>
    <name evidence="1" type="ORF">V2S66_32270</name>
</gene>
<dbReference type="InterPro" id="IPR036265">
    <property type="entry name" value="HIT-like_sf"/>
</dbReference>
<dbReference type="Proteomes" id="UP001344658">
    <property type="component" value="Unassembled WGS sequence"/>
</dbReference>
<organism evidence="1 2">
    <name type="scientific">Actinacidiphila polyblastidii</name>
    <dbReference type="NCBI Taxonomy" id="3110430"/>
    <lineage>
        <taxon>Bacteria</taxon>
        <taxon>Bacillati</taxon>
        <taxon>Actinomycetota</taxon>
        <taxon>Actinomycetes</taxon>
        <taxon>Kitasatosporales</taxon>
        <taxon>Streptomycetaceae</taxon>
        <taxon>Actinacidiphila</taxon>
    </lineage>
</organism>
<dbReference type="EMBL" id="JAZEWV010000049">
    <property type="protein sequence ID" value="MEE4546627.1"/>
    <property type="molecule type" value="Genomic_DNA"/>
</dbReference>
<evidence type="ECO:0000313" key="1">
    <source>
        <dbReference type="EMBL" id="MEE4546627.1"/>
    </source>
</evidence>
<comment type="caution">
    <text evidence="1">The sequence shown here is derived from an EMBL/GenBank/DDBJ whole genome shotgun (WGS) entry which is preliminary data.</text>
</comment>
<name>A0ABU7PN16_9ACTN</name>
<accession>A0ABU7PN16</accession>
<protein>
    <recommendedName>
        <fullName evidence="3">Diadenosine tetraphosphate hydrolase</fullName>
    </recommendedName>
</protein>
<dbReference type="RefSeq" id="WP_330800350.1">
    <property type="nucleotide sequence ID" value="NZ_JAZEWV010000049.1"/>
</dbReference>
<evidence type="ECO:0008006" key="3">
    <source>
        <dbReference type="Google" id="ProtNLM"/>
    </source>
</evidence>
<evidence type="ECO:0000313" key="2">
    <source>
        <dbReference type="Proteomes" id="UP001344658"/>
    </source>
</evidence>
<reference evidence="1 2" key="1">
    <citation type="submission" date="2023-12" db="EMBL/GenBank/DDBJ databases">
        <title>Streptomyces sp. V4-01.</title>
        <authorList>
            <person name="Somphong A."/>
            <person name="Phongsopitanun W."/>
        </authorList>
    </citation>
    <scope>NUCLEOTIDE SEQUENCE [LARGE SCALE GENOMIC DNA]</scope>
    <source>
        <strain evidence="1 2">V4-01</strain>
    </source>
</reference>
<sequence>MSNDGNHSACLMCAMEDADETARVFGDSLWAAEIVPGYEVPGWFILRARRHAELITGLDGAELAGFARRARDLVAAVTEATGAPATYLLAFGENYRHFHTLVTARGADVPADRRGGDILRLRAERRDPEAAARLLPAVREAYLRLAGTEVG</sequence>